<evidence type="ECO:0000256" key="1">
    <source>
        <dbReference type="SAM" id="Phobius"/>
    </source>
</evidence>
<gene>
    <name evidence="2" type="ORF">GDO78_012823</name>
</gene>
<keyword evidence="1" id="KW-1133">Transmembrane helix</keyword>
<accession>A0A8J6K4X5</accession>
<feature type="transmembrane region" description="Helical" evidence="1">
    <location>
        <begin position="45"/>
        <end position="63"/>
    </location>
</feature>
<dbReference type="EMBL" id="WNTK01000008">
    <property type="protein sequence ID" value="KAG9479361.1"/>
    <property type="molecule type" value="Genomic_DNA"/>
</dbReference>
<protein>
    <submittedName>
        <fullName evidence="2">Uncharacterized protein</fullName>
    </submittedName>
</protein>
<proteinExistence type="predicted"/>
<comment type="caution">
    <text evidence="2">The sequence shown here is derived from an EMBL/GenBank/DDBJ whole genome shotgun (WGS) entry which is preliminary data.</text>
</comment>
<keyword evidence="1" id="KW-0812">Transmembrane</keyword>
<dbReference type="AlphaFoldDB" id="A0A8J6K4X5"/>
<organism evidence="2 3">
    <name type="scientific">Eleutherodactylus coqui</name>
    <name type="common">Puerto Rican coqui</name>
    <dbReference type="NCBI Taxonomy" id="57060"/>
    <lineage>
        <taxon>Eukaryota</taxon>
        <taxon>Metazoa</taxon>
        <taxon>Chordata</taxon>
        <taxon>Craniata</taxon>
        <taxon>Vertebrata</taxon>
        <taxon>Euteleostomi</taxon>
        <taxon>Amphibia</taxon>
        <taxon>Batrachia</taxon>
        <taxon>Anura</taxon>
        <taxon>Neobatrachia</taxon>
        <taxon>Hyloidea</taxon>
        <taxon>Eleutherodactylidae</taxon>
        <taxon>Eleutherodactylinae</taxon>
        <taxon>Eleutherodactylus</taxon>
        <taxon>Eleutherodactylus</taxon>
    </lineage>
</organism>
<keyword evidence="1" id="KW-0472">Membrane</keyword>
<reference evidence="2" key="1">
    <citation type="thesis" date="2020" institute="ProQuest LLC" country="789 East Eisenhower Parkway, Ann Arbor, MI, USA">
        <title>Comparative Genomics and Chromosome Evolution.</title>
        <authorList>
            <person name="Mudd A.B."/>
        </authorList>
    </citation>
    <scope>NUCLEOTIDE SEQUENCE</scope>
    <source>
        <strain evidence="2">HN-11 Male</strain>
        <tissue evidence="2">Kidney and liver</tissue>
    </source>
</reference>
<dbReference type="Proteomes" id="UP000770717">
    <property type="component" value="Unassembled WGS sequence"/>
</dbReference>
<evidence type="ECO:0000313" key="3">
    <source>
        <dbReference type="Proteomes" id="UP000770717"/>
    </source>
</evidence>
<sequence length="68" mass="8011">MTVPPLPTAMLGIQNLLNFPHRRRFLTAKMYTVYCNRQRFVFPHWTIYVILHVGGFSLVFCVTPDRPM</sequence>
<evidence type="ECO:0000313" key="2">
    <source>
        <dbReference type="EMBL" id="KAG9479361.1"/>
    </source>
</evidence>
<name>A0A8J6K4X5_ELECQ</name>
<keyword evidence="3" id="KW-1185">Reference proteome</keyword>